<name>A0ACC1R0Y9_9HYPO</name>
<dbReference type="EMBL" id="JANAKD010000215">
    <property type="protein sequence ID" value="KAJ3496154.1"/>
    <property type="molecule type" value="Genomic_DNA"/>
</dbReference>
<organism evidence="1 2">
    <name type="scientific">Lecanicillium saksenae</name>
    <dbReference type="NCBI Taxonomy" id="468837"/>
    <lineage>
        <taxon>Eukaryota</taxon>
        <taxon>Fungi</taxon>
        <taxon>Dikarya</taxon>
        <taxon>Ascomycota</taxon>
        <taxon>Pezizomycotina</taxon>
        <taxon>Sordariomycetes</taxon>
        <taxon>Hypocreomycetidae</taxon>
        <taxon>Hypocreales</taxon>
        <taxon>Cordycipitaceae</taxon>
        <taxon>Lecanicillium</taxon>
    </lineage>
</organism>
<protein>
    <submittedName>
        <fullName evidence="1">Uncharacterized protein</fullName>
    </submittedName>
</protein>
<comment type="caution">
    <text evidence="1">The sequence shown here is derived from an EMBL/GenBank/DDBJ whole genome shotgun (WGS) entry which is preliminary data.</text>
</comment>
<reference evidence="1" key="1">
    <citation type="submission" date="2022-07" db="EMBL/GenBank/DDBJ databases">
        <title>Genome Sequence of Lecanicillium saksenae.</title>
        <authorList>
            <person name="Buettner E."/>
        </authorList>
    </citation>
    <scope>NUCLEOTIDE SEQUENCE</scope>
    <source>
        <strain evidence="1">VT-O1</strain>
    </source>
</reference>
<proteinExistence type="predicted"/>
<gene>
    <name evidence="1" type="ORF">NLG97_g2864</name>
</gene>
<keyword evidence="2" id="KW-1185">Reference proteome</keyword>
<evidence type="ECO:0000313" key="1">
    <source>
        <dbReference type="EMBL" id="KAJ3496154.1"/>
    </source>
</evidence>
<sequence>MGFDFDLENGEKWVDRDESGVFCGNYIFEHAENEEEVREAEAIHQWRALMNDAWRALAGNMLVTELIIEQFLPKWVSYFRTDEFCRFLSRLHSVRMSIYGESDGAGWGSNRVEGYDEAIGEVSDIFFRNMKNVRTLTLIASPYGAFGGSDSLSVQLPLKPTHLPELQEFYLGNAFLDDDVVAFIHQRSQTIRHLDLSGCMGDAYSREGLGTWSSLFSQLQTMELPKLVSFSAGGRIMPCPRSFWKRGGPVSWGGLGIAHDWVDDLADSDTAYHESDNEWTNDQRKLWRYIKSNSKIQPFQYCLLDDECGYISACASRTLESAQDGRDQIAYESLLKYVHQNKMRMIQEASGR</sequence>
<accession>A0ACC1R0Y9</accession>
<evidence type="ECO:0000313" key="2">
    <source>
        <dbReference type="Proteomes" id="UP001148737"/>
    </source>
</evidence>
<dbReference type="Proteomes" id="UP001148737">
    <property type="component" value="Unassembled WGS sequence"/>
</dbReference>